<keyword evidence="4" id="KW-1185">Reference proteome</keyword>
<dbReference type="Proteomes" id="UP000184096">
    <property type="component" value="Chromosome I"/>
</dbReference>
<dbReference type="GO" id="GO:0005829">
    <property type="term" value="C:cytosol"/>
    <property type="evidence" value="ECO:0007669"/>
    <property type="project" value="TreeGrafter"/>
</dbReference>
<evidence type="ECO:0000313" key="4">
    <source>
        <dbReference type="Proteomes" id="UP000184096"/>
    </source>
</evidence>
<reference evidence="4" key="1">
    <citation type="submission" date="2016-11" db="EMBL/GenBank/DDBJ databases">
        <authorList>
            <person name="Varghese N."/>
            <person name="Submissions S."/>
        </authorList>
    </citation>
    <scope>NUCLEOTIDE SEQUENCE [LARGE SCALE GENOMIC DNA]</scope>
    <source>
        <strain evidence="4">GAS401</strain>
    </source>
</reference>
<accession>A0A1M7UKP3</accession>
<evidence type="ECO:0000259" key="2">
    <source>
        <dbReference type="Pfam" id="PF02538"/>
    </source>
</evidence>
<feature type="domain" description="Hydantoinase B/oxoprolinase" evidence="2">
    <location>
        <begin position="5"/>
        <end position="526"/>
    </location>
</feature>
<dbReference type="InterPro" id="IPR003692">
    <property type="entry name" value="Hydantoinase_B"/>
</dbReference>
<feature type="compositionally biased region" description="Basic and acidic residues" evidence="1">
    <location>
        <begin position="528"/>
        <end position="545"/>
    </location>
</feature>
<dbReference type="InterPro" id="IPR045079">
    <property type="entry name" value="Oxoprolinase-like"/>
</dbReference>
<dbReference type="PANTHER" id="PTHR11365">
    <property type="entry name" value="5-OXOPROLINASE RELATED"/>
    <property type="match status" value="1"/>
</dbReference>
<evidence type="ECO:0000313" key="3">
    <source>
        <dbReference type="EMBL" id="SHN83603.1"/>
    </source>
</evidence>
<dbReference type="GO" id="GO:0017168">
    <property type="term" value="F:5-oxoprolinase (ATP-hydrolyzing) activity"/>
    <property type="evidence" value="ECO:0007669"/>
    <property type="project" value="TreeGrafter"/>
</dbReference>
<name>A0A1M7UKP3_9BRAD</name>
<dbReference type="PANTHER" id="PTHR11365:SF23">
    <property type="entry name" value="HYPOTHETICAL 5-OXOPROLINASE (EUROFUNG)-RELATED"/>
    <property type="match status" value="1"/>
</dbReference>
<dbReference type="RefSeq" id="WP_197685878.1">
    <property type="nucleotide sequence ID" value="NZ_LT670849.1"/>
</dbReference>
<dbReference type="GO" id="GO:0006749">
    <property type="term" value="P:glutathione metabolic process"/>
    <property type="evidence" value="ECO:0007669"/>
    <property type="project" value="TreeGrafter"/>
</dbReference>
<sequence>MTVLDPIELEVLRNALTAAAAEMDVTMWRTSRSTIVREMLDYSTAIFDADGNNVAQSARIPQHLNSMGYFLKTILDRFIPVDLWEEGDVIISNDPYCGGQHLPDIAAFRPVFSQGKRVAIVGTLCHHLDVGGMSPGSYAANATEIYQEGLRIPPSKLFAKGVRNEVLWGLIAQNVRQPSVVMGDLQSQIASLGVGARAVEGLATRYGADTVITSCSAMLDASEAAMRAAIRAIPDGSYEFEDFLDDDGIDVTKPVRIHARITVAGERLVVDLSGSDRAVPGPINATLGSTSSTVYFAIVAAADRFIVPNAGCYRPIEIVAPEGLIVSAQHPSAVAHRLAPGHVLLNVLFGALAKAIPNRLPAAYYAVSYVCSFQTKEASGERKVLVEIEVGGCGAHPDGDGASAHSFGMHNNASIPIEMIETDLPITMVEYGLAPGTAGDGRHRGGLGLRRAWRIDSEAATFTAQMDRFRFRPFGLDGGEPGAPGQLELVRDGKAQALHSKISNMQLRKGDVVRLVTSGGGGLGPPGERPESLRRRDREQRYSME</sequence>
<evidence type="ECO:0000256" key="1">
    <source>
        <dbReference type="SAM" id="MobiDB-lite"/>
    </source>
</evidence>
<dbReference type="Pfam" id="PF02538">
    <property type="entry name" value="Hydantoinase_B"/>
    <property type="match status" value="1"/>
</dbReference>
<organism evidence="3 4">
    <name type="scientific">Bradyrhizobium erythrophlei</name>
    <dbReference type="NCBI Taxonomy" id="1437360"/>
    <lineage>
        <taxon>Bacteria</taxon>
        <taxon>Pseudomonadati</taxon>
        <taxon>Pseudomonadota</taxon>
        <taxon>Alphaproteobacteria</taxon>
        <taxon>Hyphomicrobiales</taxon>
        <taxon>Nitrobacteraceae</taxon>
        <taxon>Bradyrhizobium</taxon>
    </lineage>
</organism>
<gene>
    <name evidence="3" type="ORF">SAMN05444170_5562</name>
</gene>
<feature type="region of interest" description="Disordered" evidence="1">
    <location>
        <begin position="516"/>
        <end position="545"/>
    </location>
</feature>
<proteinExistence type="predicted"/>
<dbReference type="EMBL" id="LT670849">
    <property type="protein sequence ID" value="SHN83603.1"/>
    <property type="molecule type" value="Genomic_DNA"/>
</dbReference>
<protein>
    <submittedName>
        <fullName evidence="3">N-methylhydantoinase B</fullName>
    </submittedName>
</protein>
<dbReference type="AlphaFoldDB" id="A0A1M7UKP3"/>